<dbReference type="AlphaFoldDB" id="A0AAN7EJS1"/>
<dbReference type="Pfam" id="PF14226">
    <property type="entry name" value="DIOX_N"/>
    <property type="match status" value="1"/>
</dbReference>
<reference evidence="7 8" key="1">
    <citation type="journal article" date="2023" name="G3 (Bethesda)">
        <title>A haplotype-resolved chromosome-scale genome for Quercus rubra L. provides insights into the genetics of adaptive traits for red oak species.</title>
        <authorList>
            <person name="Kapoor B."/>
            <person name="Jenkins J."/>
            <person name="Schmutz J."/>
            <person name="Zhebentyayeva T."/>
            <person name="Kuelheim C."/>
            <person name="Coggeshall M."/>
            <person name="Heim C."/>
            <person name="Lasky J.R."/>
            <person name="Leites L."/>
            <person name="Islam-Faridi N."/>
            <person name="Romero-Severson J."/>
            <person name="DeLeo V.L."/>
            <person name="Lucas S.M."/>
            <person name="Lazic D."/>
            <person name="Gailing O."/>
            <person name="Carlson J."/>
            <person name="Staton M."/>
        </authorList>
    </citation>
    <scope>NUCLEOTIDE SEQUENCE [LARGE SCALE GENOMIC DNA]</scope>
    <source>
        <strain evidence="7">Pseudo-F2</strain>
    </source>
</reference>
<evidence type="ECO:0000313" key="8">
    <source>
        <dbReference type="Proteomes" id="UP001324115"/>
    </source>
</evidence>
<evidence type="ECO:0000256" key="5">
    <source>
        <dbReference type="RuleBase" id="RU003682"/>
    </source>
</evidence>
<dbReference type="InterPro" id="IPR027443">
    <property type="entry name" value="IPNS-like_sf"/>
</dbReference>
<dbReference type="InterPro" id="IPR044861">
    <property type="entry name" value="IPNS-like_FE2OG_OXY"/>
</dbReference>
<dbReference type="PROSITE" id="PS51471">
    <property type="entry name" value="FE2OG_OXY"/>
    <property type="match status" value="1"/>
</dbReference>
<dbReference type="InterPro" id="IPR050295">
    <property type="entry name" value="Plant_2OG-oxidoreductases"/>
</dbReference>
<keyword evidence="4 5" id="KW-0408">Iron</keyword>
<evidence type="ECO:0000256" key="4">
    <source>
        <dbReference type="ARBA" id="ARBA00023004"/>
    </source>
</evidence>
<evidence type="ECO:0000256" key="1">
    <source>
        <dbReference type="ARBA" id="ARBA00008056"/>
    </source>
</evidence>
<keyword evidence="5" id="KW-0560">Oxidoreductase</keyword>
<evidence type="ECO:0000313" key="7">
    <source>
        <dbReference type="EMBL" id="KAK4573171.1"/>
    </source>
</evidence>
<dbReference type="Gene3D" id="2.60.120.330">
    <property type="entry name" value="B-lactam Antibiotic, Isopenicillin N Synthase, Chain"/>
    <property type="match status" value="1"/>
</dbReference>
<proteinExistence type="inferred from homology"/>
<accession>A0AAN7EJS1</accession>
<evidence type="ECO:0000256" key="3">
    <source>
        <dbReference type="ARBA" id="ARBA00022896"/>
    </source>
</evidence>
<dbReference type="GO" id="GO:0016491">
    <property type="term" value="F:oxidoreductase activity"/>
    <property type="evidence" value="ECO:0007669"/>
    <property type="project" value="UniProtKB-KW"/>
</dbReference>
<dbReference type="GO" id="GO:0031418">
    <property type="term" value="F:L-ascorbic acid binding"/>
    <property type="evidence" value="ECO:0007669"/>
    <property type="project" value="UniProtKB-KW"/>
</dbReference>
<dbReference type="PANTHER" id="PTHR47991">
    <property type="entry name" value="OXOGLUTARATE/IRON-DEPENDENT DIOXYGENASE"/>
    <property type="match status" value="1"/>
</dbReference>
<feature type="domain" description="Fe2OG dioxygenase" evidence="6">
    <location>
        <begin position="225"/>
        <end position="325"/>
    </location>
</feature>
<gene>
    <name evidence="7" type="ORF">RGQ29_031224</name>
</gene>
<dbReference type="Pfam" id="PF03171">
    <property type="entry name" value="2OG-FeII_Oxy"/>
    <property type="match status" value="1"/>
</dbReference>
<dbReference type="GO" id="GO:0046872">
    <property type="term" value="F:metal ion binding"/>
    <property type="evidence" value="ECO:0007669"/>
    <property type="project" value="UniProtKB-KW"/>
</dbReference>
<dbReference type="EMBL" id="JAXUIC010000009">
    <property type="protein sequence ID" value="KAK4573171.1"/>
    <property type="molecule type" value="Genomic_DNA"/>
</dbReference>
<organism evidence="7 8">
    <name type="scientific">Quercus rubra</name>
    <name type="common">Northern red oak</name>
    <name type="synonym">Quercus borealis</name>
    <dbReference type="NCBI Taxonomy" id="3512"/>
    <lineage>
        <taxon>Eukaryota</taxon>
        <taxon>Viridiplantae</taxon>
        <taxon>Streptophyta</taxon>
        <taxon>Embryophyta</taxon>
        <taxon>Tracheophyta</taxon>
        <taxon>Spermatophyta</taxon>
        <taxon>Magnoliopsida</taxon>
        <taxon>eudicotyledons</taxon>
        <taxon>Gunneridae</taxon>
        <taxon>Pentapetalae</taxon>
        <taxon>rosids</taxon>
        <taxon>fabids</taxon>
        <taxon>Fagales</taxon>
        <taxon>Fagaceae</taxon>
        <taxon>Quercus</taxon>
    </lineage>
</organism>
<dbReference type="InterPro" id="IPR005123">
    <property type="entry name" value="Oxoglu/Fe-dep_dioxygenase_dom"/>
</dbReference>
<evidence type="ECO:0000256" key="2">
    <source>
        <dbReference type="ARBA" id="ARBA00022723"/>
    </source>
</evidence>
<comment type="similarity">
    <text evidence="1 5">Belongs to the iron/ascorbate-dependent oxidoreductase family.</text>
</comment>
<keyword evidence="3" id="KW-0847">Vitamin C</keyword>
<keyword evidence="2 5" id="KW-0479">Metal-binding</keyword>
<name>A0AAN7EJS1_QUERU</name>
<sequence>MLSSSTTCGLLKDLYKLFVADTLFTPQTFLFPYRSVLQVMKHLVSSWCNDRSLPESYILPPEKRPGKLTVPLANKIPVIDLGGHDQTDIIQQIFEASQEFGFFQVINHGVPSNLMDEAMSVFKEFHALSAKDKAIETSKDPNKSCFIYTSSPNYATEKFHFWRDGLMHHCNPLEKYIQFWPEKPPRYREVVGPYTTEVRKLGFRILEFISQGLGISPDHFSSGLSENQTLLVNHYPPCPDPSLTLGVGKHRDPGGINILLQSDVYGLQVFNDEEWVGVEPIPYAFVVNIGYPLQIISNGKLKGAEHRVVTNSNVARTTASLFINPSSETLVEPAKALIDASNPALYKSLTYKDFLSKYIAASSDSKALEEVLSTTL</sequence>
<comment type="caution">
    <text evidence="7">The sequence shown here is derived from an EMBL/GenBank/DDBJ whole genome shotgun (WGS) entry which is preliminary data.</text>
</comment>
<evidence type="ECO:0000259" key="6">
    <source>
        <dbReference type="PROSITE" id="PS51471"/>
    </source>
</evidence>
<dbReference type="InterPro" id="IPR026992">
    <property type="entry name" value="DIOX_N"/>
</dbReference>
<dbReference type="SUPFAM" id="SSF51197">
    <property type="entry name" value="Clavaminate synthase-like"/>
    <property type="match status" value="1"/>
</dbReference>
<keyword evidence="8" id="KW-1185">Reference proteome</keyword>
<dbReference type="Proteomes" id="UP001324115">
    <property type="component" value="Unassembled WGS sequence"/>
</dbReference>
<protein>
    <recommendedName>
        <fullName evidence="6">Fe2OG dioxygenase domain-containing protein</fullName>
    </recommendedName>
</protein>